<dbReference type="eggNOG" id="KOG4831">
    <property type="taxonomic scope" value="Eukaryota"/>
</dbReference>
<dbReference type="OMA" id="IMMISDT"/>
<dbReference type="TCDB" id="2.A.7.32.2">
    <property type="family name" value="the drug/metabolite transporter (dmt) superfamily"/>
</dbReference>
<keyword evidence="7" id="KW-1185">Reference proteome</keyword>
<dbReference type="EMBL" id="BX284601">
    <property type="protein sequence ID" value="CCD66424.1"/>
    <property type="molecule type" value="Genomic_DNA"/>
</dbReference>
<organism evidence="6 7">
    <name type="scientific">Caenorhabditis elegans</name>
    <dbReference type="NCBI Taxonomy" id="6239"/>
    <lineage>
        <taxon>Eukaryota</taxon>
        <taxon>Metazoa</taxon>
        <taxon>Ecdysozoa</taxon>
        <taxon>Nematoda</taxon>
        <taxon>Chromadorea</taxon>
        <taxon>Rhabditida</taxon>
        <taxon>Rhabditina</taxon>
        <taxon>Rhabditomorpha</taxon>
        <taxon>Rhabditoidea</taxon>
        <taxon>Rhabditidae</taxon>
        <taxon>Peloderinae</taxon>
        <taxon>Caenorhabditis</taxon>
    </lineage>
</organism>
<dbReference type="PaxDb" id="6239-F53F10.8.1"/>
<dbReference type="FunCoup" id="Q4TT81">
    <property type="interactions" value="915"/>
</dbReference>
<reference evidence="6 7" key="1">
    <citation type="journal article" date="1998" name="Science">
        <title>Genome sequence of the nematode C. elegans: a platform for investigating biology.</title>
        <authorList>
            <consortium name="The C. elegans sequencing consortium"/>
            <person name="Sulson J.E."/>
            <person name="Waterston R."/>
        </authorList>
    </citation>
    <scope>NUCLEOTIDE SEQUENCE [LARGE SCALE GENOMIC DNA]</scope>
    <source>
        <strain evidence="6 7">Bristol N2</strain>
    </source>
</reference>
<dbReference type="UCSC" id="F53F10.8">
    <property type="organism name" value="c. elegans"/>
</dbReference>
<name>Q4TT81_CAEEL</name>
<evidence type="ECO:0000256" key="1">
    <source>
        <dbReference type="ARBA" id="ARBA00004141"/>
    </source>
</evidence>
<evidence type="ECO:0000256" key="5">
    <source>
        <dbReference type="SAM" id="Phobius"/>
    </source>
</evidence>
<dbReference type="Proteomes" id="UP000001940">
    <property type="component" value="Chromosome I"/>
</dbReference>
<dbReference type="AGR" id="WB:WBGene00044423"/>
<feature type="transmembrane region" description="Helical" evidence="5">
    <location>
        <begin position="110"/>
        <end position="126"/>
    </location>
</feature>
<keyword evidence="2 5" id="KW-0812">Transmembrane</keyword>
<dbReference type="GO" id="GO:0016020">
    <property type="term" value="C:membrane"/>
    <property type="evidence" value="ECO:0007669"/>
    <property type="project" value="UniProtKB-SubCell"/>
</dbReference>
<sequence>MSECGVQCILSIIVVGFVWGATNPLLRAASKDLENKKNGIILGFLKSFLNWRFSIPFALNQSGSVMFNALVVNFPVTVVVPCVNAIQFIATITVGWLMGEKMQVSTRKQKIGMTISSLAIIGMLIID</sequence>
<dbReference type="PANTHER" id="PTHR28668">
    <property type="entry name" value="TRANSMEMBRANE PROTEIN 234"/>
    <property type="match status" value="1"/>
</dbReference>
<evidence type="ECO:0000256" key="2">
    <source>
        <dbReference type="ARBA" id="ARBA00022692"/>
    </source>
</evidence>
<dbReference type="InterPro" id="IPR018908">
    <property type="entry name" value="TMEM234"/>
</dbReference>
<dbReference type="InParanoid" id="Q4TT81"/>
<evidence type="ECO:0000313" key="8">
    <source>
        <dbReference type="WormBase" id="F53F10.8"/>
    </source>
</evidence>
<dbReference type="Pfam" id="PF10639">
    <property type="entry name" value="TMEM234"/>
    <property type="match status" value="1"/>
</dbReference>
<feature type="transmembrane region" description="Helical" evidence="5">
    <location>
        <begin position="74"/>
        <end position="98"/>
    </location>
</feature>
<proteinExistence type="predicted"/>
<protein>
    <submittedName>
        <fullName evidence="6">Transmembrane protein 234 homolog</fullName>
    </submittedName>
</protein>
<dbReference type="OrthoDB" id="43458at2759"/>
<comment type="subcellular location">
    <subcellularLocation>
        <location evidence="1">Membrane</location>
        <topology evidence="1">Multi-pass membrane protein</topology>
    </subcellularLocation>
</comment>
<evidence type="ECO:0000313" key="6">
    <source>
        <dbReference type="EMBL" id="CCD66424.1"/>
    </source>
</evidence>
<gene>
    <name evidence="6" type="ORF">CELE_F53F10.8</name>
    <name evidence="6 8" type="ORF">F53F10.8</name>
</gene>
<keyword evidence="4 5" id="KW-0472">Membrane</keyword>
<dbReference type="HOGENOM" id="CLU_108086_2_1_1"/>
<dbReference type="AlphaFoldDB" id="Q4TT81"/>
<dbReference type="PANTHER" id="PTHR28668:SF1">
    <property type="entry name" value="TRANSMEMBRANE PROTEIN 234"/>
    <property type="match status" value="1"/>
</dbReference>
<keyword evidence="3 5" id="KW-1133">Transmembrane helix</keyword>
<dbReference type="PhylomeDB" id="Q4TT81"/>
<dbReference type="WormBase" id="F53F10.8">
    <property type="protein sequence ID" value="CE38713"/>
    <property type="gene ID" value="WBGene00044423"/>
</dbReference>
<evidence type="ECO:0000256" key="3">
    <source>
        <dbReference type="ARBA" id="ARBA00022989"/>
    </source>
</evidence>
<dbReference type="Bgee" id="WBGene00044423">
    <property type="expression patterns" value="Expressed in adult organism and 3 other cell types or tissues"/>
</dbReference>
<evidence type="ECO:0000313" key="7">
    <source>
        <dbReference type="Proteomes" id="UP000001940"/>
    </source>
</evidence>
<accession>Q4TT81</accession>
<evidence type="ECO:0000256" key="4">
    <source>
        <dbReference type="ARBA" id="ARBA00023136"/>
    </source>
</evidence>